<comment type="function">
    <text evidence="6">Acts both as a biotin--[acetyl-CoA-carboxylase] ligase and a biotin-operon repressor. In the presence of ATP, BirA activates biotin to form the BirA-biotinyl-5'-adenylate (BirA-bio-5'-AMP or holoBirA) complex. HoloBirA can either transfer the biotinyl moiety to the biotin carboxyl carrier protein (BCCP) subunit of acetyl-CoA carboxylase, or bind to the biotin operator site and inhibit transcription of the operon.</text>
</comment>
<dbReference type="Pfam" id="PF08279">
    <property type="entry name" value="HTH_11"/>
    <property type="match status" value="1"/>
</dbReference>
<evidence type="ECO:0000256" key="4">
    <source>
        <dbReference type="ARBA" id="ARBA00023267"/>
    </source>
</evidence>
<dbReference type="Pfam" id="PF02237">
    <property type="entry name" value="BPL_C"/>
    <property type="match status" value="1"/>
</dbReference>
<dbReference type="GO" id="GO:0006355">
    <property type="term" value="P:regulation of DNA-templated transcription"/>
    <property type="evidence" value="ECO:0007669"/>
    <property type="project" value="UniProtKB-UniRule"/>
</dbReference>
<keyword evidence="2 6" id="KW-0547">Nucleotide-binding</keyword>
<dbReference type="GO" id="GO:0004077">
    <property type="term" value="F:biotin--[biotin carboxyl-carrier protein] ligase activity"/>
    <property type="evidence" value="ECO:0007669"/>
    <property type="project" value="UniProtKB-UniRule"/>
</dbReference>
<dbReference type="InterPro" id="IPR008988">
    <property type="entry name" value="Transcriptional_repressor_C"/>
</dbReference>
<name>A0A2S0VR78_9ALTE</name>
<dbReference type="SUPFAM" id="SSF50037">
    <property type="entry name" value="C-terminal domain of transcriptional repressors"/>
    <property type="match status" value="1"/>
</dbReference>
<comment type="catalytic activity">
    <reaction evidence="5 6">
        <text>biotin + L-lysyl-[protein] + ATP = N(6)-biotinyl-L-lysyl-[protein] + AMP + diphosphate + H(+)</text>
        <dbReference type="Rhea" id="RHEA:11756"/>
        <dbReference type="Rhea" id="RHEA-COMP:9752"/>
        <dbReference type="Rhea" id="RHEA-COMP:10505"/>
        <dbReference type="ChEBI" id="CHEBI:15378"/>
        <dbReference type="ChEBI" id="CHEBI:29969"/>
        <dbReference type="ChEBI" id="CHEBI:30616"/>
        <dbReference type="ChEBI" id="CHEBI:33019"/>
        <dbReference type="ChEBI" id="CHEBI:57586"/>
        <dbReference type="ChEBI" id="CHEBI:83144"/>
        <dbReference type="ChEBI" id="CHEBI:456215"/>
        <dbReference type="EC" id="6.3.4.15"/>
    </reaction>
</comment>
<evidence type="ECO:0000313" key="9">
    <source>
        <dbReference type="Proteomes" id="UP000244441"/>
    </source>
</evidence>
<dbReference type="OrthoDB" id="9807064at2"/>
<evidence type="ECO:0000256" key="3">
    <source>
        <dbReference type="ARBA" id="ARBA00022840"/>
    </source>
</evidence>
<dbReference type="SUPFAM" id="SSF46785">
    <property type="entry name" value="Winged helix' DNA-binding domain"/>
    <property type="match status" value="1"/>
</dbReference>
<dbReference type="Pfam" id="PF03099">
    <property type="entry name" value="BPL_LplA_LipB"/>
    <property type="match status" value="1"/>
</dbReference>
<comment type="similarity">
    <text evidence="6">Belongs to the biotin--protein ligase family.</text>
</comment>
<feature type="binding site" evidence="6">
    <location>
        <begin position="121"/>
        <end position="123"/>
    </location>
    <ligand>
        <name>biotin</name>
        <dbReference type="ChEBI" id="CHEBI:57586"/>
    </ligand>
</feature>
<evidence type="ECO:0000259" key="7">
    <source>
        <dbReference type="PROSITE" id="PS51733"/>
    </source>
</evidence>
<dbReference type="InterPro" id="IPR045864">
    <property type="entry name" value="aa-tRNA-synth_II/BPL/LPL"/>
</dbReference>
<keyword evidence="6" id="KW-0238">DNA-binding</keyword>
<dbReference type="AlphaFoldDB" id="A0A2S0VR78"/>
<dbReference type="PANTHER" id="PTHR12835:SF5">
    <property type="entry name" value="BIOTIN--PROTEIN LIGASE"/>
    <property type="match status" value="1"/>
</dbReference>
<dbReference type="InterPro" id="IPR004408">
    <property type="entry name" value="Biotin_CoA_COase_ligase"/>
</dbReference>
<keyword evidence="4 6" id="KW-0092">Biotin</keyword>
<dbReference type="Gene3D" id="3.30.930.10">
    <property type="entry name" value="Bira Bifunctional Protein, Domain 2"/>
    <property type="match status" value="1"/>
</dbReference>
<feature type="domain" description="BPL/LPL catalytic" evidence="7">
    <location>
        <begin position="76"/>
        <end position="260"/>
    </location>
</feature>
<dbReference type="GO" id="GO:0005524">
    <property type="term" value="F:ATP binding"/>
    <property type="evidence" value="ECO:0007669"/>
    <property type="project" value="UniProtKB-UniRule"/>
</dbReference>
<dbReference type="NCBIfam" id="NF008847">
    <property type="entry name" value="PRK11886.1-2"/>
    <property type="match status" value="1"/>
</dbReference>
<dbReference type="EC" id="6.3.4.15" evidence="6"/>
<dbReference type="Gene3D" id="2.30.30.100">
    <property type="match status" value="1"/>
</dbReference>
<evidence type="ECO:0000256" key="5">
    <source>
        <dbReference type="ARBA" id="ARBA00047846"/>
    </source>
</evidence>
<dbReference type="KEGG" id="cate:C2869_09835"/>
<feature type="binding site" evidence="6">
    <location>
        <position position="117"/>
    </location>
    <ligand>
        <name>biotin</name>
        <dbReference type="ChEBI" id="CHEBI:57586"/>
    </ligand>
</feature>
<dbReference type="Proteomes" id="UP000244441">
    <property type="component" value="Chromosome"/>
</dbReference>
<dbReference type="PROSITE" id="PS51733">
    <property type="entry name" value="BPL_LPL_CATALYTIC"/>
    <property type="match status" value="1"/>
</dbReference>
<keyword evidence="3 6" id="KW-0067">ATP-binding</keyword>
<organism evidence="8 9">
    <name type="scientific">Saccharobesus litoralis</name>
    <dbReference type="NCBI Taxonomy" id="2172099"/>
    <lineage>
        <taxon>Bacteria</taxon>
        <taxon>Pseudomonadati</taxon>
        <taxon>Pseudomonadota</taxon>
        <taxon>Gammaproteobacteria</taxon>
        <taxon>Alteromonadales</taxon>
        <taxon>Alteromonadaceae</taxon>
        <taxon>Saccharobesus</taxon>
    </lineage>
</organism>
<keyword evidence="6" id="KW-0805">Transcription regulation</keyword>
<keyword evidence="9" id="KW-1185">Reference proteome</keyword>
<dbReference type="PANTHER" id="PTHR12835">
    <property type="entry name" value="BIOTIN PROTEIN LIGASE"/>
    <property type="match status" value="1"/>
</dbReference>
<keyword evidence="1 6" id="KW-0436">Ligase</keyword>
<dbReference type="SUPFAM" id="SSF55681">
    <property type="entry name" value="Class II aaRS and biotin synthetases"/>
    <property type="match status" value="1"/>
</dbReference>
<keyword evidence="6" id="KW-0678">Repressor</keyword>
<sequence length="330" mass="36999">MSEQTHLTAVEVALLSILSNNQFHSGDKLAEHFDVSRAAISKWIKQLNEKQIAIHSVKGKGYQLAQYIQLIDEHKLKQQLCELLTVDYQVVSDSTNDTVKQYFKNNQSNILAITEQQLAGRGRRGRQWVSPFAQNLYFTLGLELDLPISELSGLSLAVGLSLTETLNRLAIPAKLKWPNDIYIEGKKVAGILVELDGAFDSPCRVIIGVGININMQVGQHTQAIDQDWTSLSIFSGKIWSRTQLAQQLSEPLYQDIELFTQHGLKNKVELWQSYDHFYRRPIRLIMPNNEIAGVGRGIDESGALLLETANGIERFIGGEISVRGMVGQEK</sequence>
<feature type="binding site" evidence="6">
    <location>
        <begin position="94"/>
        <end position="96"/>
    </location>
    <ligand>
        <name>biotin</name>
        <dbReference type="ChEBI" id="CHEBI:57586"/>
    </ligand>
</feature>
<dbReference type="GO" id="GO:0003677">
    <property type="term" value="F:DNA binding"/>
    <property type="evidence" value="ECO:0007669"/>
    <property type="project" value="UniProtKB-UniRule"/>
</dbReference>
<dbReference type="InterPro" id="IPR003142">
    <property type="entry name" value="BPL_C"/>
</dbReference>
<protein>
    <recommendedName>
        <fullName evidence="6">Bifunctional ligase/repressor BirA</fullName>
    </recommendedName>
    <alternativeName>
        <fullName evidence="6">Biotin operon repressor</fullName>
    </alternativeName>
    <alternativeName>
        <fullName evidence="6">Biotin--[acetyl-CoA-carboxylase] ligase</fullName>
        <ecNumber evidence="6">6.3.4.15</ecNumber>
    </alternativeName>
    <alternativeName>
        <fullName evidence="6">Biotin--protein ligase</fullName>
    </alternativeName>
    <alternativeName>
        <fullName evidence="6">Biotin-[acetyl-CoA carboxylase] synthetase</fullName>
    </alternativeName>
</protein>
<feature type="binding site" evidence="6">
    <location>
        <position position="187"/>
    </location>
    <ligand>
        <name>biotin</name>
        <dbReference type="ChEBI" id="CHEBI:57586"/>
    </ligand>
</feature>
<dbReference type="Gene3D" id="1.10.10.10">
    <property type="entry name" value="Winged helix-like DNA-binding domain superfamily/Winged helix DNA-binding domain"/>
    <property type="match status" value="1"/>
</dbReference>
<dbReference type="RefSeq" id="WP_108602770.1">
    <property type="nucleotide sequence ID" value="NZ_CP026604.1"/>
</dbReference>
<dbReference type="InterPro" id="IPR036390">
    <property type="entry name" value="WH_DNA-bd_sf"/>
</dbReference>
<evidence type="ECO:0000256" key="6">
    <source>
        <dbReference type="HAMAP-Rule" id="MF_00978"/>
    </source>
</evidence>
<dbReference type="EMBL" id="CP026604">
    <property type="protein sequence ID" value="AWB66713.1"/>
    <property type="molecule type" value="Genomic_DNA"/>
</dbReference>
<dbReference type="InterPro" id="IPR030855">
    <property type="entry name" value="Bifunct_BirA"/>
</dbReference>
<evidence type="ECO:0000256" key="1">
    <source>
        <dbReference type="ARBA" id="ARBA00022598"/>
    </source>
</evidence>
<dbReference type="InterPro" id="IPR036388">
    <property type="entry name" value="WH-like_DNA-bd_sf"/>
</dbReference>
<dbReference type="CDD" id="cd16442">
    <property type="entry name" value="BPL"/>
    <property type="match status" value="1"/>
</dbReference>
<accession>A0A2S0VR78</accession>
<dbReference type="NCBIfam" id="TIGR00121">
    <property type="entry name" value="birA_ligase"/>
    <property type="match status" value="1"/>
</dbReference>
<dbReference type="HAMAP" id="MF_00978">
    <property type="entry name" value="Bifunct_BirA"/>
    <property type="match status" value="1"/>
</dbReference>
<reference evidence="8 9" key="1">
    <citation type="submission" date="2018-01" db="EMBL/GenBank/DDBJ databases">
        <title>Genome sequence of a Cantenovulum-like bacteria.</title>
        <authorList>
            <person name="Tan W.R."/>
            <person name="Lau N.-S."/>
            <person name="Go F."/>
            <person name="Amirul A.-A.A."/>
        </authorList>
    </citation>
    <scope>NUCLEOTIDE SEQUENCE [LARGE SCALE GENOMIC DNA]</scope>
    <source>
        <strain evidence="8 9">CCB-QB4</strain>
    </source>
</reference>
<proteinExistence type="inferred from homology"/>
<keyword evidence="6" id="KW-0804">Transcription</keyword>
<dbReference type="GO" id="GO:0005737">
    <property type="term" value="C:cytoplasm"/>
    <property type="evidence" value="ECO:0007669"/>
    <property type="project" value="TreeGrafter"/>
</dbReference>
<feature type="DNA-binding region" description="H-T-H motif" evidence="6">
    <location>
        <begin position="26"/>
        <end position="45"/>
    </location>
</feature>
<dbReference type="InterPro" id="IPR004143">
    <property type="entry name" value="BPL_LPL_catalytic"/>
</dbReference>
<evidence type="ECO:0000313" key="8">
    <source>
        <dbReference type="EMBL" id="AWB66713.1"/>
    </source>
</evidence>
<dbReference type="InterPro" id="IPR013196">
    <property type="entry name" value="HTH_11"/>
</dbReference>
<gene>
    <name evidence="6" type="primary">birA</name>
    <name evidence="8" type="ORF">C2869_09835</name>
</gene>
<evidence type="ECO:0000256" key="2">
    <source>
        <dbReference type="ARBA" id="ARBA00022741"/>
    </source>
</evidence>